<organism evidence="1 2">
    <name type="scientific">Blattamonas nauphoetae</name>
    <dbReference type="NCBI Taxonomy" id="2049346"/>
    <lineage>
        <taxon>Eukaryota</taxon>
        <taxon>Metamonada</taxon>
        <taxon>Preaxostyla</taxon>
        <taxon>Oxymonadida</taxon>
        <taxon>Blattamonas</taxon>
    </lineage>
</organism>
<sequence>MPIEERTVSLNTTNDTFKPEEEPFLNFDLNSELSFNDKSAIYRSLVALVKTEYPFDNALQDKVVQFLKNLEPAWEDEALQSKLISDLVPSSDGSPSGFYASILTLLSSPHSIVVTAALSFFSSTSFSPSLDYTVSLVKSDILTKVLATLQPHTLSIQGDEEMMDILVGIIFEFIELSQPSYLKELGISAAAEQYNLHEMIFQKVVLPSSQFVTFLITNRQLFNGHLFRSFMVLLERFVRICPLHRPTLEFVLASPIVMAFSSCLLFIEDNFRLWMNLNSITQSLQEWKMESPQVVQSGKRMMQALICEGFEDTLEQMSKQDRGVDFGRRLVYKCLYLSQDQGSNVIIHETFP</sequence>
<comment type="caution">
    <text evidence="1">The sequence shown here is derived from an EMBL/GenBank/DDBJ whole genome shotgun (WGS) entry which is preliminary data.</text>
</comment>
<evidence type="ECO:0000313" key="2">
    <source>
        <dbReference type="Proteomes" id="UP001281761"/>
    </source>
</evidence>
<name>A0ABQ9XGS3_9EUKA</name>
<reference evidence="1 2" key="1">
    <citation type="journal article" date="2022" name="bioRxiv">
        <title>Genomics of Preaxostyla Flagellates Illuminates Evolutionary Transitions and the Path Towards Mitochondrial Loss.</title>
        <authorList>
            <person name="Novak L.V.F."/>
            <person name="Treitli S.C."/>
            <person name="Pyrih J."/>
            <person name="Halakuc P."/>
            <person name="Pipaliya S.V."/>
            <person name="Vacek V."/>
            <person name="Brzon O."/>
            <person name="Soukal P."/>
            <person name="Eme L."/>
            <person name="Dacks J.B."/>
            <person name="Karnkowska A."/>
            <person name="Elias M."/>
            <person name="Hampl V."/>
        </authorList>
    </citation>
    <scope>NUCLEOTIDE SEQUENCE [LARGE SCALE GENOMIC DNA]</scope>
    <source>
        <strain evidence="1">NAU3</strain>
        <tissue evidence="1">Gut</tissue>
    </source>
</reference>
<accession>A0ABQ9XGS3</accession>
<gene>
    <name evidence="1" type="ORF">BLNAU_13405</name>
</gene>
<keyword evidence="2" id="KW-1185">Reference proteome</keyword>
<dbReference type="EMBL" id="JARBJD010000115">
    <property type="protein sequence ID" value="KAK2951666.1"/>
    <property type="molecule type" value="Genomic_DNA"/>
</dbReference>
<protein>
    <submittedName>
        <fullName evidence="1">Uncharacterized protein</fullName>
    </submittedName>
</protein>
<proteinExistence type="predicted"/>
<evidence type="ECO:0000313" key="1">
    <source>
        <dbReference type="EMBL" id="KAK2951666.1"/>
    </source>
</evidence>
<dbReference type="Proteomes" id="UP001281761">
    <property type="component" value="Unassembled WGS sequence"/>
</dbReference>